<proteinExistence type="predicted"/>
<evidence type="ECO:0000256" key="1">
    <source>
        <dbReference type="ARBA" id="ARBA00022679"/>
    </source>
</evidence>
<dbReference type="CDD" id="cd04301">
    <property type="entry name" value="NAT_SF"/>
    <property type="match status" value="1"/>
</dbReference>
<evidence type="ECO:0000313" key="5">
    <source>
        <dbReference type="Proteomes" id="UP000431092"/>
    </source>
</evidence>
<keyword evidence="2" id="KW-0012">Acyltransferase</keyword>
<dbReference type="InterPro" id="IPR000182">
    <property type="entry name" value="GNAT_dom"/>
</dbReference>
<dbReference type="EMBL" id="WLVL01000040">
    <property type="protein sequence ID" value="MTB72696.1"/>
    <property type="molecule type" value="Genomic_DNA"/>
</dbReference>
<sequence>MADVPAIVGLLRDDPLGADREVADLEPYVAAFHRIEADRSHLLVVVRDEADPHEQVLGTMQLTILPGLSRSATTRLQVEAVRVADRARGSGLGAAMLAWAHQWGRERGASLSQLTTDLTRQEAHRFYDRLGYAASHAGLKLDLAQADRSGA</sequence>
<organism evidence="4 5">
    <name type="scientific">Arsenicicoccus cauae</name>
    <dbReference type="NCBI Taxonomy" id="2663847"/>
    <lineage>
        <taxon>Bacteria</taxon>
        <taxon>Bacillati</taxon>
        <taxon>Actinomycetota</taxon>
        <taxon>Actinomycetes</taxon>
        <taxon>Micrococcales</taxon>
        <taxon>Intrasporangiaceae</taxon>
        <taxon>Arsenicicoccus</taxon>
    </lineage>
</organism>
<dbReference type="PANTHER" id="PTHR43877">
    <property type="entry name" value="AMINOALKYLPHOSPHONATE N-ACETYLTRANSFERASE-RELATED-RELATED"/>
    <property type="match status" value="1"/>
</dbReference>
<accession>A0A6I3J064</accession>
<keyword evidence="1 4" id="KW-0808">Transferase</keyword>
<comment type="caution">
    <text evidence="4">The sequence shown here is derived from an EMBL/GenBank/DDBJ whole genome shotgun (WGS) entry which is preliminary data.</text>
</comment>
<dbReference type="Gene3D" id="3.40.630.30">
    <property type="match status" value="1"/>
</dbReference>
<dbReference type="AlphaFoldDB" id="A0A6I3J064"/>
<evidence type="ECO:0000256" key="2">
    <source>
        <dbReference type="ARBA" id="ARBA00023315"/>
    </source>
</evidence>
<evidence type="ECO:0000313" key="4">
    <source>
        <dbReference type="EMBL" id="MTB72696.1"/>
    </source>
</evidence>
<protein>
    <submittedName>
        <fullName evidence="4">GNAT family N-acetyltransferase</fullName>
    </submittedName>
</protein>
<dbReference type="Proteomes" id="UP000431092">
    <property type="component" value="Unassembled WGS sequence"/>
</dbReference>
<dbReference type="InterPro" id="IPR016181">
    <property type="entry name" value="Acyl_CoA_acyltransferase"/>
</dbReference>
<dbReference type="PANTHER" id="PTHR43877:SF2">
    <property type="entry name" value="AMINOALKYLPHOSPHONATE N-ACETYLTRANSFERASE-RELATED"/>
    <property type="match status" value="1"/>
</dbReference>
<feature type="domain" description="N-acetyltransferase" evidence="3">
    <location>
        <begin position="1"/>
        <end position="151"/>
    </location>
</feature>
<dbReference type="RefSeq" id="WP_311966702.1">
    <property type="nucleotide sequence ID" value="NZ_WLVL01000040.1"/>
</dbReference>
<dbReference type="GO" id="GO:0016747">
    <property type="term" value="F:acyltransferase activity, transferring groups other than amino-acyl groups"/>
    <property type="evidence" value="ECO:0007669"/>
    <property type="project" value="InterPro"/>
</dbReference>
<keyword evidence="5" id="KW-1185">Reference proteome</keyword>
<dbReference type="PROSITE" id="PS51186">
    <property type="entry name" value="GNAT"/>
    <property type="match status" value="1"/>
</dbReference>
<reference evidence="4 5" key="1">
    <citation type="submission" date="2019-11" db="EMBL/GenBank/DDBJ databases">
        <title>Whole genome sequencing identifies a novel species of the genus Arsenicicoccus isolated from human blood.</title>
        <authorList>
            <person name="Jeong J.H."/>
            <person name="Kweon O.J."/>
            <person name="Kim H.R."/>
            <person name="Kim T.-H."/>
            <person name="Ha S.-M."/>
            <person name="Lee M.-K."/>
        </authorList>
    </citation>
    <scope>NUCLEOTIDE SEQUENCE [LARGE SCALE GENOMIC DNA]</scope>
    <source>
        <strain evidence="4 5">MKL-02</strain>
    </source>
</reference>
<name>A0A6I3J064_9MICO</name>
<evidence type="ECO:0000259" key="3">
    <source>
        <dbReference type="PROSITE" id="PS51186"/>
    </source>
</evidence>
<dbReference type="InterPro" id="IPR050832">
    <property type="entry name" value="Bact_Acetyltransf"/>
</dbReference>
<dbReference type="SUPFAM" id="SSF55729">
    <property type="entry name" value="Acyl-CoA N-acyltransferases (Nat)"/>
    <property type="match status" value="1"/>
</dbReference>
<dbReference type="Pfam" id="PF00583">
    <property type="entry name" value="Acetyltransf_1"/>
    <property type="match status" value="1"/>
</dbReference>
<gene>
    <name evidence="4" type="ORF">GGG17_12125</name>
</gene>